<name>X1QXZ2_9ZZZZ</name>
<dbReference type="AlphaFoldDB" id="X1QXZ2"/>
<feature type="non-terminal residue" evidence="1">
    <location>
        <position position="167"/>
    </location>
</feature>
<protein>
    <submittedName>
        <fullName evidence="1">Uncharacterized protein</fullName>
    </submittedName>
</protein>
<comment type="caution">
    <text evidence="1">The sequence shown here is derived from an EMBL/GenBank/DDBJ whole genome shotgun (WGS) entry which is preliminary data.</text>
</comment>
<sequence length="167" mass="19077">MKYKSIHNSQFSILNLEVAVIIFVLFAFASAHAEVLPETARLVPAETILLLNIENFGELKKQFEETNFYKLYKDPTMAAFVEDFTTKWRQKMREMDNEIVRTIVDAEVLPQGRLAVALVSGEQSKDVREAPFLLISQWGENVSKIKEAIDKMVEKAVEDGAHRKSED</sequence>
<evidence type="ECO:0000313" key="1">
    <source>
        <dbReference type="EMBL" id="GAI55740.1"/>
    </source>
</evidence>
<reference evidence="1" key="1">
    <citation type="journal article" date="2014" name="Front. Microbiol.">
        <title>High frequency of phylogenetically diverse reductive dehalogenase-homologous genes in deep subseafloor sedimentary metagenomes.</title>
        <authorList>
            <person name="Kawai M."/>
            <person name="Futagami T."/>
            <person name="Toyoda A."/>
            <person name="Takaki Y."/>
            <person name="Nishi S."/>
            <person name="Hori S."/>
            <person name="Arai W."/>
            <person name="Tsubouchi T."/>
            <person name="Morono Y."/>
            <person name="Uchiyama I."/>
            <person name="Ito T."/>
            <person name="Fujiyama A."/>
            <person name="Inagaki F."/>
            <person name="Takami H."/>
        </authorList>
    </citation>
    <scope>NUCLEOTIDE SEQUENCE</scope>
    <source>
        <strain evidence="1">Expedition CK06-06</strain>
    </source>
</reference>
<accession>X1QXZ2</accession>
<dbReference type="EMBL" id="BARV01037926">
    <property type="protein sequence ID" value="GAI55740.1"/>
    <property type="molecule type" value="Genomic_DNA"/>
</dbReference>
<organism evidence="1">
    <name type="scientific">marine sediment metagenome</name>
    <dbReference type="NCBI Taxonomy" id="412755"/>
    <lineage>
        <taxon>unclassified sequences</taxon>
        <taxon>metagenomes</taxon>
        <taxon>ecological metagenomes</taxon>
    </lineage>
</organism>
<gene>
    <name evidence="1" type="ORF">S06H3_58559</name>
</gene>
<proteinExistence type="predicted"/>